<evidence type="ECO:0000313" key="2">
    <source>
        <dbReference type="Proteomes" id="UP001234297"/>
    </source>
</evidence>
<sequence length="148" mass="15962">MAASSNLDMDNTDYHLFNFRSRAPPPAHASPSSPSLPSPYRAAPCAEHPSPSTHHHHPCVDFRLAAHPPTTAPPTALPSIIFLHHLPHVPGSASHFAHLHLPAHNPAKHNRALITTLLAACPFPSTEPKHFTQTEAISAKHLQSANPD</sequence>
<organism evidence="1 2">
    <name type="scientific">Persea americana</name>
    <name type="common">Avocado</name>
    <dbReference type="NCBI Taxonomy" id="3435"/>
    <lineage>
        <taxon>Eukaryota</taxon>
        <taxon>Viridiplantae</taxon>
        <taxon>Streptophyta</taxon>
        <taxon>Embryophyta</taxon>
        <taxon>Tracheophyta</taxon>
        <taxon>Spermatophyta</taxon>
        <taxon>Magnoliopsida</taxon>
        <taxon>Magnoliidae</taxon>
        <taxon>Laurales</taxon>
        <taxon>Lauraceae</taxon>
        <taxon>Persea</taxon>
    </lineage>
</organism>
<comment type="caution">
    <text evidence="1">The sequence shown here is derived from an EMBL/GenBank/DDBJ whole genome shotgun (WGS) entry which is preliminary data.</text>
</comment>
<evidence type="ECO:0000313" key="1">
    <source>
        <dbReference type="EMBL" id="KAJ8640182.1"/>
    </source>
</evidence>
<proteinExistence type="predicted"/>
<accession>A0ACC2M348</accession>
<protein>
    <submittedName>
        <fullName evidence="1">Uncharacterized protein</fullName>
    </submittedName>
</protein>
<gene>
    <name evidence="1" type="ORF">MRB53_016876</name>
</gene>
<name>A0ACC2M348_PERAE</name>
<reference evidence="1 2" key="1">
    <citation type="journal article" date="2022" name="Hortic Res">
        <title>A haplotype resolved chromosomal level avocado genome allows analysis of novel avocado genes.</title>
        <authorList>
            <person name="Nath O."/>
            <person name="Fletcher S.J."/>
            <person name="Hayward A."/>
            <person name="Shaw L.M."/>
            <person name="Masouleh A.K."/>
            <person name="Furtado A."/>
            <person name="Henry R.J."/>
            <person name="Mitter N."/>
        </authorList>
    </citation>
    <scope>NUCLEOTIDE SEQUENCE [LARGE SCALE GENOMIC DNA]</scope>
    <source>
        <strain evidence="2">cv. Hass</strain>
    </source>
</reference>
<dbReference type="EMBL" id="CM056813">
    <property type="protein sequence ID" value="KAJ8640182.1"/>
    <property type="molecule type" value="Genomic_DNA"/>
</dbReference>
<dbReference type="Proteomes" id="UP001234297">
    <property type="component" value="Chromosome 5"/>
</dbReference>
<keyword evidence="2" id="KW-1185">Reference proteome</keyword>